<dbReference type="InterPro" id="IPR016032">
    <property type="entry name" value="Sig_transdc_resp-reg_C-effctor"/>
</dbReference>
<evidence type="ECO:0000259" key="1">
    <source>
        <dbReference type="PROSITE" id="PS50043"/>
    </source>
</evidence>
<dbReference type="Pfam" id="PF00196">
    <property type="entry name" value="GerE"/>
    <property type="match status" value="1"/>
</dbReference>
<dbReference type="Proteomes" id="UP001237105">
    <property type="component" value="Unassembled WGS sequence"/>
</dbReference>
<keyword evidence="3" id="KW-1185">Reference proteome</keyword>
<dbReference type="SUPFAM" id="SSF46894">
    <property type="entry name" value="C-terminal effector domain of the bipartite response regulators"/>
    <property type="match status" value="1"/>
</dbReference>
<dbReference type="RefSeq" id="WP_282534400.1">
    <property type="nucleotide sequence ID" value="NZ_JASCIS010000006.1"/>
</dbReference>
<dbReference type="PRINTS" id="PR00038">
    <property type="entry name" value="HTHLUXR"/>
</dbReference>
<comment type="caution">
    <text evidence="2">The sequence shown here is derived from an EMBL/GenBank/DDBJ whole genome shotgun (WGS) entry which is preliminary data.</text>
</comment>
<dbReference type="Gene3D" id="1.10.10.10">
    <property type="entry name" value="Winged helix-like DNA-binding domain superfamily/Winged helix DNA-binding domain"/>
    <property type="match status" value="1"/>
</dbReference>
<protein>
    <submittedName>
        <fullName evidence="2">LuxR C-terminal-related transcriptional regulator</fullName>
    </submittedName>
</protein>
<dbReference type="InterPro" id="IPR051797">
    <property type="entry name" value="TrmB-like"/>
</dbReference>
<reference evidence="2 3" key="1">
    <citation type="submission" date="2023-05" db="EMBL/GenBank/DDBJ databases">
        <title>Draft genome sequence of Streptomyces sp. B-S-A12 isolated from a cave soil in Thailand.</title>
        <authorList>
            <person name="Chamroensaksri N."/>
            <person name="Muangham S."/>
        </authorList>
    </citation>
    <scope>NUCLEOTIDE SEQUENCE [LARGE SCALE GENOMIC DNA]</scope>
    <source>
        <strain evidence="2 3">B-S-A12</strain>
    </source>
</reference>
<evidence type="ECO:0000313" key="2">
    <source>
        <dbReference type="EMBL" id="MDI3418485.1"/>
    </source>
</evidence>
<dbReference type="InterPro" id="IPR000792">
    <property type="entry name" value="Tscrpt_reg_LuxR_C"/>
</dbReference>
<accession>A0ABT6SSB5</accession>
<dbReference type="PROSITE" id="PS50043">
    <property type="entry name" value="HTH_LUXR_2"/>
    <property type="match status" value="1"/>
</dbReference>
<evidence type="ECO:0000313" key="3">
    <source>
        <dbReference type="Proteomes" id="UP001237105"/>
    </source>
</evidence>
<dbReference type="EMBL" id="JASCIS010000006">
    <property type="protein sequence ID" value="MDI3418485.1"/>
    <property type="molecule type" value="Genomic_DNA"/>
</dbReference>
<dbReference type="PANTHER" id="PTHR34293:SF1">
    <property type="entry name" value="HTH-TYPE TRANSCRIPTIONAL REGULATOR TRMBL2"/>
    <property type="match status" value="1"/>
</dbReference>
<dbReference type="PANTHER" id="PTHR34293">
    <property type="entry name" value="HTH-TYPE TRANSCRIPTIONAL REGULATOR TRMBL2"/>
    <property type="match status" value="1"/>
</dbReference>
<dbReference type="InterPro" id="IPR036388">
    <property type="entry name" value="WH-like_DNA-bd_sf"/>
</dbReference>
<dbReference type="CDD" id="cd06170">
    <property type="entry name" value="LuxR_C_like"/>
    <property type="match status" value="1"/>
</dbReference>
<feature type="domain" description="HTH luxR-type" evidence="1">
    <location>
        <begin position="205"/>
        <end position="271"/>
    </location>
</feature>
<gene>
    <name evidence="2" type="ORF">QIT00_07900</name>
</gene>
<proteinExistence type="predicted"/>
<organism evidence="2 3">
    <name type="scientific">Streptomyces luteolus</name>
    <dbReference type="NCBI Taxonomy" id="3043615"/>
    <lineage>
        <taxon>Bacteria</taxon>
        <taxon>Bacillati</taxon>
        <taxon>Actinomycetota</taxon>
        <taxon>Actinomycetes</taxon>
        <taxon>Kitasatosporales</taxon>
        <taxon>Streptomycetaceae</taxon>
        <taxon>Streptomyces</taxon>
    </lineage>
</organism>
<dbReference type="SMART" id="SM00421">
    <property type="entry name" value="HTH_LUXR"/>
    <property type="match status" value="1"/>
</dbReference>
<sequence length="278" mass="30550">MAENTALLTAVPPDIAASELTRPIERAVLAQQHVIAAIYDSVSHAEDIYREEHRELAGQIRLLHGSDVIRAAVQHAASTCRDEMLTAQPGGARAPEALARALPRDLEMAKRGVVQRTLYQHTVRTHGPTLAYVEQVSTAGAGVRTLDELFDRLIIFDRSIAFIPDPRHELSSTALAIEHPAIIHYLAKVFDHSWARAEPLGTTQENNRPLVLTDETRKAVLRLMVQGHTDAAIASRLGISARTVSTHIKRASELLGSRSRAHLAYLLARSELVEDCVV</sequence>
<name>A0ABT6SSB5_9ACTN</name>